<evidence type="ECO:0000256" key="2">
    <source>
        <dbReference type="ARBA" id="ARBA00023125"/>
    </source>
</evidence>
<dbReference type="SUPFAM" id="SSF48008">
    <property type="entry name" value="GntR ligand-binding domain-like"/>
    <property type="match status" value="1"/>
</dbReference>
<reference evidence="5 6" key="1">
    <citation type="submission" date="2013-02" db="EMBL/GenBank/DDBJ databases">
        <title>Draft Genome Sequence of Streptomyces aurantiacus, Which Produces Setomimycin.</title>
        <authorList>
            <person name="Gruening B.A."/>
            <person name="Praeg A."/>
            <person name="Erxleben A."/>
            <person name="Guenther S."/>
            <person name="Mueller M."/>
        </authorList>
    </citation>
    <scope>NUCLEOTIDE SEQUENCE [LARGE SCALE GENOMIC DNA]</scope>
    <source>
        <strain evidence="5 6">JA 4570</strain>
    </source>
</reference>
<dbReference type="Gene3D" id="1.20.120.530">
    <property type="entry name" value="GntR ligand-binding domain-like"/>
    <property type="match status" value="1"/>
</dbReference>
<organism evidence="5 6">
    <name type="scientific">Streptomyces aurantiacus JA 4570</name>
    <dbReference type="NCBI Taxonomy" id="1286094"/>
    <lineage>
        <taxon>Bacteria</taxon>
        <taxon>Bacillati</taxon>
        <taxon>Actinomycetota</taxon>
        <taxon>Actinomycetes</taxon>
        <taxon>Kitasatosporales</taxon>
        <taxon>Streptomycetaceae</taxon>
        <taxon>Streptomyces</taxon>
        <taxon>Streptomyces aurantiacus group</taxon>
    </lineage>
</organism>
<name>S3ZMG4_9ACTN</name>
<dbReference type="InterPro" id="IPR011711">
    <property type="entry name" value="GntR_C"/>
</dbReference>
<keyword evidence="3" id="KW-0804">Transcription</keyword>
<sequence>MHAALTARRAAAPAADAAFIDADIALHASVVAAAHNPVLTDLFGEFVPALREGLVALLDLVDIHREESDHGDAAHEALVLAVESGDPEEAERVALAELEATFGRLKGRGRA</sequence>
<dbReference type="Proteomes" id="UP000014629">
    <property type="component" value="Unassembled WGS sequence"/>
</dbReference>
<dbReference type="EMBL" id="AOPZ01000125">
    <property type="protein sequence ID" value="EPH43969.1"/>
    <property type="molecule type" value="Genomic_DNA"/>
</dbReference>
<keyword evidence="1" id="KW-0805">Transcription regulation</keyword>
<keyword evidence="6" id="KW-1185">Reference proteome</keyword>
<proteinExistence type="predicted"/>
<comment type="caution">
    <text evidence="5">The sequence shown here is derived from an EMBL/GenBank/DDBJ whole genome shotgun (WGS) entry which is preliminary data.</text>
</comment>
<evidence type="ECO:0000313" key="5">
    <source>
        <dbReference type="EMBL" id="EPH43969.1"/>
    </source>
</evidence>
<accession>S3ZMG4</accession>
<keyword evidence="2" id="KW-0238">DNA-binding</keyword>
<evidence type="ECO:0000313" key="6">
    <source>
        <dbReference type="Proteomes" id="UP000014629"/>
    </source>
</evidence>
<protein>
    <recommendedName>
        <fullName evidence="4">GntR C-terminal domain-containing protein</fullName>
    </recommendedName>
</protein>
<evidence type="ECO:0000256" key="1">
    <source>
        <dbReference type="ARBA" id="ARBA00023015"/>
    </source>
</evidence>
<feature type="domain" description="GntR C-terminal" evidence="4">
    <location>
        <begin position="2"/>
        <end position="96"/>
    </location>
</feature>
<gene>
    <name evidence="5" type="ORF">STRAU_2967</name>
</gene>
<dbReference type="InterPro" id="IPR008920">
    <property type="entry name" value="TF_FadR/GntR_C"/>
</dbReference>
<dbReference type="PATRIC" id="fig|1286094.4.peg.2937"/>
<dbReference type="AlphaFoldDB" id="S3ZMG4"/>
<dbReference type="GO" id="GO:0003677">
    <property type="term" value="F:DNA binding"/>
    <property type="evidence" value="ECO:0007669"/>
    <property type="project" value="UniProtKB-KW"/>
</dbReference>
<evidence type="ECO:0000256" key="3">
    <source>
        <dbReference type="ARBA" id="ARBA00023163"/>
    </source>
</evidence>
<evidence type="ECO:0000259" key="4">
    <source>
        <dbReference type="Pfam" id="PF07729"/>
    </source>
</evidence>
<dbReference type="Pfam" id="PF07729">
    <property type="entry name" value="FCD"/>
    <property type="match status" value="1"/>
</dbReference>